<gene>
    <name evidence="1" type="ORF">sscle_07g060910</name>
</gene>
<proteinExistence type="predicted"/>
<dbReference type="InterPro" id="IPR038883">
    <property type="entry name" value="AN11006-like"/>
</dbReference>
<evidence type="ECO:0000313" key="2">
    <source>
        <dbReference type="Proteomes" id="UP000177798"/>
    </source>
</evidence>
<evidence type="ECO:0000313" key="1">
    <source>
        <dbReference type="EMBL" id="APA11321.1"/>
    </source>
</evidence>
<reference evidence="2" key="1">
    <citation type="journal article" date="2017" name="Genome Biol. Evol.">
        <title>The complete genome sequence of the phytopathogenic fungus Sclerotinia sclerotiorum reveals insights into the genome architecture of broad host range pathogens.</title>
        <authorList>
            <person name="Derbyshire M."/>
            <person name="Denton-Giles M."/>
            <person name="Hegedus D."/>
            <person name="Seifbarghy S."/>
            <person name="Rollins J."/>
            <person name="van Kan J."/>
            <person name="Seidl M.F."/>
            <person name="Faino L."/>
            <person name="Mbengue M."/>
            <person name="Navaud O."/>
            <person name="Raffaele S."/>
            <person name="Hammond-Kosack K."/>
            <person name="Heard S."/>
            <person name="Oliver R."/>
        </authorList>
    </citation>
    <scope>NUCLEOTIDE SEQUENCE [LARGE SCALE GENOMIC DNA]</scope>
    <source>
        <strain evidence="2">ATCC 18683 / 1980 / Ss-1</strain>
    </source>
</reference>
<dbReference type="RefSeq" id="XP_001587572.1">
    <property type="nucleotide sequence ID" value="XM_001587522.1"/>
</dbReference>
<sequence length="200" mass="22757">MPSLTFLDLPGEIRNQIYHILLVIQPISIPRPFLTDPPIYPQILSVCRKIHDEAEQILYGCNVFIADANLLTGLPRLRWHYDPISSPRVISIIKKYYIVVRLNRDPNFSAGKAKDAFSGMEELTIKVEQSAYKGSDSDYRALRLFENVRGVKETNVSGSVTGFPVYVEWLEDVMKMPEDAHILPFEGRKMESLNFSALGI</sequence>
<evidence type="ECO:0008006" key="3">
    <source>
        <dbReference type="Google" id="ProtNLM"/>
    </source>
</evidence>
<protein>
    <recommendedName>
        <fullName evidence="3">F-box domain-containing protein</fullName>
    </recommendedName>
</protein>
<accession>A0A1D9Q8Q8</accession>
<dbReference type="OrthoDB" id="2951834at2759"/>
<dbReference type="AlphaFoldDB" id="A0A1D9Q8Q8"/>
<dbReference type="VEuPathDB" id="FungiDB:sscle_07g060910"/>
<dbReference type="PANTHER" id="PTHR42085:SF4">
    <property type="entry name" value="F-BOX DOMAIN-CONTAINING PROTEIN"/>
    <property type="match status" value="1"/>
</dbReference>
<dbReference type="Proteomes" id="UP000177798">
    <property type="component" value="Chromosome 7"/>
</dbReference>
<name>A0A1D9Q8Q8_SCLS1</name>
<dbReference type="EMBL" id="CP017820">
    <property type="protein sequence ID" value="APA11321.1"/>
    <property type="molecule type" value="Genomic_DNA"/>
</dbReference>
<dbReference type="OMA" id="PYTRCGR"/>
<organism evidence="1 2">
    <name type="scientific">Sclerotinia sclerotiorum (strain ATCC 18683 / 1980 / Ss-1)</name>
    <name type="common">White mold</name>
    <name type="synonym">Whetzelinia sclerotiorum</name>
    <dbReference type="NCBI Taxonomy" id="665079"/>
    <lineage>
        <taxon>Eukaryota</taxon>
        <taxon>Fungi</taxon>
        <taxon>Dikarya</taxon>
        <taxon>Ascomycota</taxon>
        <taxon>Pezizomycotina</taxon>
        <taxon>Leotiomycetes</taxon>
        <taxon>Helotiales</taxon>
        <taxon>Sclerotiniaceae</taxon>
        <taxon>Sclerotinia</taxon>
    </lineage>
</organism>
<dbReference type="KEGG" id="ssl:SS1G_11565"/>
<dbReference type="PANTHER" id="PTHR42085">
    <property type="entry name" value="F-BOX DOMAIN-CONTAINING PROTEIN"/>
    <property type="match status" value="1"/>
</dbReference>